<dbReference type="Proteomes" id="UP000464593">
    <property type="component" value="Chromosome"/>
</dbReference>
<dbReference type="SUPFAM" id="SSF53474">
    <property type="entry name" value="alpha/beta-Hydrolases"/>
    <property type="match status" value="1"/>
</dbReference>
<evidence type="ECO:0000313" key="2">
    <source>
        <dbReference type="Proteomes" id="UP000464593"/>
    </source>
</evidence>
<reference evidence="1 2" key="1">
    <citation type="submission" date="2019-05" db="EMBL/GenBank/DDBJ databases">
        <title>Complete genome sequence of Pseudomonas Pseudomonas resinovorans.</title>
        <authorList>
            <person name="Chen H.-P."/>
        </authorList>
    </citation>
    <scope>NUCLEOTIDE SEQUENCE [LARGE SCALE GENOMIC DNA]</scope>
    <source>
        <strain evidence="1 2">TCU-CK1</strain>
    </source>
</reference>
<proteinExistence type="predicted"/>
<dbReference type="RefSeq" id="WP_143496540.1">
    <property type="nucleotide sequence ID" value="NZ_CP040324.1"/>
</dbReference>
<protein>
    <submittedName>
        <fullName evidence="1">Esterase</fullName>
    </submittedName>
</protein>
<dbReference type="EMBL" id="CP040324">
    <property type="protein sequence ID" value="QHB26732.1"/>
    <property type="molecule type" value="Genomic_DNA"/>
</dbReference>
<name>A0AAE6R9M6_9PSED</name>
<organism evidence="1 2">
    <name type="scientific">Pseudomonas monteilii</name>
    <dbReference type="NCBI Taxonomy" id="76759"/>
    <lineage>
        <taxon>Bacteria</taxon>
        <taxon>Pseudomonadati</taxon>
        <taxon>Pseudomonadota</taxon>
        <taxon>Gammaproteobacteria</taxon>
        <taxon>Pseudomonadales</taxon>
        <taxon>Pseudomonadaceae</taxon>
        <taxon>Pseudomonas</taxon>
    </lineage>
</organism>
<dbReference type="AlphaFoldDB" id="A0AAE6R9M6"/>
<gene>
    <name evidence="1" type="ORF">TCK1_1386</name>
</gene>
<dbReference type="InterPro" id="IPR029058">
    <property type="entry name" value="AB_hydrolase_fold"/>
</dbReference>
<accession>A0AAE6R9M6</accession>
<evidence type="ECO:0000313" key="1">
    <source>
        <dbReference type="EMBL" id="QHB26732.1"/>
    </source>
</evidence>
<sequence length="424" mass="48050">MKIISYEDEHVRVIYHPGEDENLIITFGDMFMLAKGDSFFAENPISKRNLNAIGFMAKDRNWYPLESVRKAAECIHGILDKAKFVTLYGGSMGGYAALKFSKLLNANRVISLAPQYSINPSAIKDHRYNFYFNPQTNADNDIHLENLSGEIFITHDPFFEGDDQHVKNIRSLGYPITYLPLRFSLHGATTILASSSFIDEIISAKEIKPAILLGIYRERRRAAPSYIESLAEYLLRRRPSAALRLLSKKLSSNLVNDNQRIRNTLSRALILIYADSKSTDDYGVCESLMIPRKCENGANDGVSIITAHGRMLTYNSLTKSFMQSDKDCIANLPFLHPIIIDGDSGLVKVRFREGQSILVTRQNQVIDILDGKDYNDRNYIIYRKNSHYYAISSATKNLSSSPNGKCEFNVDHVRAWEKYTALTD</sequence>